<feature type="compositionally biased region" description="Polar residues" evidence="10">
    <location>
        <begin position="218"/>
        <end position="228"/>
    </location>
</feature>
<protein>
    <recommendedName>
        <fullName evidence="9">Signal recognition particle receptor FtsY</fullName>
        <shortName evidence="9">SRP receptor</shortName>
        <ecNumber evidence="9">3.6.5.4</ecNumber>
    </recommendedName>
</protein>
<dbReference type="EMBL" id="JQBM01000003">
    <property type="protein sequence ID" value="KRN46116.1"/>
    <property type="molecule type" value="Genomic_DNA"/>
</dbReference>
<evidence type="ECO:0000256" key="4">
    <source>
        <dbReference type="ARBA" id="ARBA00022801"/>
    </source>
</evidence>
<keyword evidence="4 9" id="KW-0378">Hydrolase</keyword>
<dbReference type="SMART" id="SM00382">
    <property type="entry name" value="AAA"/>
    <property type="match status" value="1"/>
</dbReference>
<comment type="catalytic activity">
    <reaction evidence="8 9">
        <text>GTP + H2O = GDP + phosphate + H(+)</text>
        <dbReference type="Rhea" id="RHEA:19669"/>
        <dbReference type="ChEBI" id="CHEBI:15377"/>
        <dbReference type="ChEBI" id="CHEBI:15378"/>
        <dbReference type="ChEBI" id="CHEBI:37565"/>
        <dbReference type="ChEBI" id="CHEBI:43474"/>
        <dbReference type="ChEBI" id="CHEBI:58189"/>
        <dbReference type="EC" id="3.6.5.4"/>
    </reaction>
</comment>
<feature type="region of interest" description="Disordered" evidence="10">
    <location>
        <begin position="209"/>
        <end position="233"/>
    </location>
</feature>
<dbReference type="GO" id="GO:0005525">
    <property type="term" value="F:GTP binding"/>
    <property type="evidence" value="ECO:0007669"/>
    <property type="project" value="UniProtKB-UniRule"/>
</dbReference>
<proteinExistence type="inferred from homology"/>
<dbReference type="Gene3D" id="1.20.120.140">
    <property type="entry name" value="Signal recognition particle SRP54, nucleotide-binding domain"/>
    <property type="match status" value="1"/>
</dbReference>
<dbReference type="Gene3D" id="3.40.50.300">
    <property type="entry name" value="P-loop containing nucleotide triphosphate hydrolases"/>
    <property type="match status" value="1"/>
</dbReference>
<dbReference type="Pfam" id="PF00448">
    <property type="entry name" value="SRP54"/>
    <property type="match status" value="1"/>
</dbReference>
<dbReference type="SMART" id="SM00963">
    <property type="entry name" value="SRP54_N"/>
    <property type="match status" value="1"/>
</dbReference>
<keyword evidence="7 9" id="KW-0675">Receptor</keyword>
<dbReference type="NCBIfam" id="TIGR00064">
    <property type="entry name" value="ftsY"/>
    <property type="match status" value="1"/>
</dbReference>
<evidence type="ECO:0000259" key="13">
    <source>
        <dbReference type="SMART" id="SM00963"/>
    </source>
</evidence>
<accession>A0A0R2H921</accession>
<keyword evidence="1 9" id="KW-1003">Cell membrane</keyword>
<dbReference type="InterPro" id="IPR027417">
    <property type="entry name" value="P-loop_NTPase"/>
</dbReference>
<keyword evidence="2 9" id="KW-0963">Cytoplasm</keyword>
<dbReference type="InterPro" id="IPR004390">
    <property type="entry name" value="SR_rcpt_FtsY"/>
</dbReference>
<dbReference type="PANTHER" id="PTHR43134">
    <property type="entry name" value="SIGNAL RECOGNITION PARTICLE RECEPTOR SUBUNIT ALPHA"/>
    <property type="match status" value="1"/>
</dbReference>
<dbReference type="GO" id="GO:0005737">
    <property type="term" value="C:cytoplasm"/>
    <property type="evidence" value="ECO:0007669"/>
    <property type="project" value="UniProtKB-SubCell"/>
</dbReference>
<feature type="domain" description="AAA+ ATPase" evidence="11">
    <location>
        <begin position="347"/>
        <end position="527"/>
    </location>
</feature>
<dbReference type="Pfam" id="PF02881">
    <property type="entry name" value="SRP54_N"/>
    <property type="match status" value="1"/>
</dbReference>
<evidence type="ECO:0000256" key="10">
    <source>
        <dbReference type="SAM" id="MobiDB-lite"/>
    </source>
</evidence>
<dbReference type="GO" id="GO:0003924">
    <property type="term" value="F:GTPase activity"/>
    <property type="evidence" value="ECO:0007669"/>
    <property type="project" value="UniProtKB-UniRule"/>
</dbReference>
<comment type="subcellular location">
    <subcellularLocation>
        <location evidence="9">Cell membrane</location>
        <topology evidence="9">Peripheral membrane protein</topology>
        <orientation evidence="9">Cytoplasmic side</orientation>
    </subcellularLocation>
    <subcellularLocation>
        <location evidence="9">Cytoplasm</location>
    </subcellularLocation>
</comment>
<dbReference type="InterPro" id="IPR013822">
    <property type="entry name" value="Signal_recog_particl_SRP54_hlx"/>
</dbReference>
<feature type="binding site" evidence="9">
    <location>
        <begin position="437"/>
        <end position="441"/>
    </location>
    <ligand>
        <name>GTP</name>
        <dbReference type="ChEBI" id="CHEBI:37565"/>
    </ligand>
</feature>
<feature type="domain" description="Signal recognition particle SRP54 helical bundle" evidence="13">
    <location>
        <begin position="249"/>
        <end position="330"/>
    </location>
</feature>
<dbReference type="PATRIC" id="fig|1629.5.peg.1096"/>
<keyword evidence="6 9" id="KW-0472">Membrane</keyword>
<keyword evidence="5 9" id="KW-0342">GTP-binding</keyword>
<dbReference type="InterPro" id="IPR042101">
    <property type="entry name" value="SRP54_N_sf"/>
</dbReference>
<dbReference type="EC" id="3.6.5.4" evidence="9"/>
<dbReference type="GO" id="GO:0005886">
    <property type="term" value="C:plasma membrane"/>
    <property type="evidence" value="ECO:0007669"/>
    <property type="project" value="UniProtKB-SubCell"/>
</dbReference>
<evidence type="ECO:0000313" key="14">
    <source>
        <dbReference type="EMBL" id="KRN46116.1"/>
    </source>
</evidence>
<evidence type="ECO:0000256" key="3">
    <source>
        <dbReference type="ARBA" id="ARBA00022741"/>
    </source>
</evidence>
<keyword evidence="15" id="KW-1185">Reference proteome</keyword>
<evidence type="ECO:0000256" key="2">
    <source>
        <dbReference type="ARBA" id="ARBA00022490"/>
    </source>
</evidence>
<comment type="function">
    <text evidence="9">Involved in targeting and insertion of nascent membrane proteins into the cytoplasmic membrane. Acts as a receptor for the complex formed by the signal recognition particle (SRP) and the ribosome-nascent chain (RNC).</text>
</comment>
<dbReference type="InterPro" id="IPR036225">
    <property type="entry name" value="SRP/SRP_N"/>
</dbReference>
<evidence type="ECO:0000313" key="15">
    <source>
        <dbReference type="Proteomes" id="UP000051992"/>
    </source>
</evidence>
<dbReference type="FunFam" id="3.40.50.300:FF:000053">
    <property type="entry name" value="Signal recognition particle receptor FtsY"/>
    <property type="match status" value="1"/>
</dbReference>
<dbReference type="InterPro" id="IPR000897">
    <property type="entry name" value="SRP54_GTPase_dom"/>
</dbReference>
<reference evidence="14 15" key="1">
    <citation type="journal article" date="2015" name="Genome Announc.">
        <title>Expanding the biotechnology potential of lactobacilli through comparative genomics of 213 strains and associated genera.</title>
        <authorList>
            <person name="Sun Z."/>
            <person name="Harris H.M."/>
            <person name="McCann A."/>
            <person name="Guo C."/>
            <person name="Argimon S."/>
            <person name="Zhang W."/>
            <person name="Yang X."/>
            <person name="Jeffery I.B."/>
            <person name="Cooney J.C."/>
            <person name="Kagawa T.F."/>
            <person name="Liu W."/>
            <person name="Song Y."/>
            <person name="Salvetti E."/>
            <person name="Wrobel A."/>
            <person name="Rasinkangas P."/>
            <person name="Parkhill J."/>
            <person name="Rea M.C."/>
            <person name="O'Sullivan O."/>
            <person name="Ritari J."/>
            <person name="Douillard F.P."/>
            <person name="Paul Ross R."/>
            <person name="Yang R."/>
            <person name="Briner A.E."/>
            <person name="Felis G.E."/>
            <person name="de Vos W.M."/>
            <person name="Barrangou R."/>
            <person name="Klaenhammer T.R."/>
            <person name="Caufield P.W."/>
            <person name="Cui Y."/>
            <person name="Zhang H."/>
            <person name="O'Toole P.W."/>
        </authorList>
    </citation>
    <scope>NUCLEOTIDE SEQUENCE [LARGE SCALE GENOMIC DNA]</scope>
    <source>
        <strain evidence="14 15">DSM 20410</strain>
    </source>
</reference>
<evidence type="ECO:0000256" key="7">
    <source>
        <dbReference type="ARBA" id="ARBA00023170"/>
    </source>
</evidence>
<organism evidence="14 15">
    <name type="scientific">Weissella viridescens</name>
    <name type="common">Lactobacillus viridescens</name>
    <dbReference type="NCBI Taxonomy" id="1629"/>
    <lineage>
        <taxon>Bacteria</taxon>
        <taxon>Bacillati</taxon>
        <taxon>Bacillota</taxon>
        <taxon>Bacilli</taxon>
        <taxon>Lactobacillales</taxon>
        <taxon>Lactobacillaceae</taxon>
        <taxon>Weissella</taxon>
    </lineage>
</organism>
<dbReference type="PANTHER" id="PTHR43134:SF1">
    <property type="entry name" value="SIGNAL RECOGNITION PARTICLE RECEPTOR SUBUNIT ALPHA"/>
    <property type="match status" value="1"/>
</dbReference>
<dbReference type="CDD" id="cd17874">
    <property type="entry name" value="FtsY"/>
    <property type="match status" value="1"/>
</dbReference>
<dbReference type="AlphaFoldDB" id="A0A0R2H921"/>
<keyword evidence="3 9" id="KW-0547">Nucleotide-binding</keyword>
<comment type="similarity">
    <text evidence="9">Belongs to the GTP-binding SRP family. FtsY subfamily.</text>
</comment>
<dbReference type="OrthoDB" id="9804720at2"/>
<name>A0A0R2H921_WEIVI</name>
<dbReference type="HAMAP" id="MF_00920">
    <property type="entry name" value="FtsY"/>
    <property type="match status" value="1"/>
</dbReference>
<dbReference type="SUPFAM" id="SSF47364">
    <property type="entry name" value="Domain of the SRP/SRP receptor G-proteins"/>
    <property type="match status" value="1"/>
</dbReference>
<dbReference type="GO" id="GO:0005047">
    <property type="term" value="F:signal recognition particle binding"/>
    <property type="evidence" value="ECO:0007669"/>
    <property type="project" value="TreeGrafter"/>
</dbReference>
<evidence type="ECO:0000259" key="11">
    <source>
        <dbReference type="SMART" id="SM00382"/>
    </source>
</evidence>
<dbReference type="GO" id="GO:0006614">
    <property type="term" value="P:SRP-dependent cotranslational protein targeting to membrane"/>
    <property type="evidence" value="ECO:0007669"/>
    <property type="project" value="InterPro"/>
</dbReference>
<sequence length="556" mass="59905">MGLFDFLKHKPKVKVEVLQPKPGMAVDIKYVTDEIAEQEAIADSHELVVSASMTPVEAEREAENETLTSTVAESAAHASIAQAKADRETASASLSESEAASVIDAQSAEQAHVTSVSDAMAQVHADSLSDELSLVTSTSQVEADMLAESASFSTSVMVSASQAHATSVSTSQSLSVSASQDAASAVNEAELEETAEHDLEPEIKRDLAQTEQNHDTSLEISQSLSESASADAANAINETEVEQTAEQDLDQGLSKTRRTWSDRWNQFMSNFRSVDEDFFDDLEETLISADVGAQTAVTLTDELRDEVKLKNAKSQDEVSKVIIQKLIDLYERQGVDEDTSMHLNANGLTVILFVGVNGVGKTTTIGKMSARYKQEGKQVVLAAADTFRAGATEQLVEWGKRNDIPVVTGAANSDPASVVYDGVKQAQAQEADILFVDTAGRLQNNVNLMQELAKMKRIIQREIPEAPQEVLLVLDATTGQNALQQARLFKDSTDVTGIVLTKLDGTAKGGIILPIRNELHLPVKWIGVGEKVTDLQPFDADAFVKGLFGRLLEGSK</sequence>
<dbReference type="FunFam" id="1.20.120.140:FF:000002">
    <property type="entry name" value="Signal recognition particle receptor FtsY"/>
    <property type="match status" value="1"/>
</dbReference>
<evidence type="ECO:0000259" key="12">
    <source>
        <dbReference type="SMART" id="SM00962"/>
    </source>
</evidence>
<dbReference type="SMART" id="SM00962">
    <property type="entry name" value="SRP54"/>
    <property type="match status" value="1"/>
</dbReference>
<dbReference type="SUPFAM" id="SSF52540">
    <property type="entry name" value="P-loop containing nucleoside triphosphate hydrolases"/>
    <property type="match status" value="1"/>
</dbReference>
<evidence type="ECO:0000256" key="1">
    <source>
        <dbReference type="ARBA" id="ARBA00022475"/>
    </source>
</evidence>
<dbReference type="InterPro" id="IPR003593">
    <property type="entry name" value="AAA+_ATPase"/>
</dbReference>
<feature type="binding site" evidence="9">
    <location>
        <begin position="355"/>
        <end position="362"/>
    </location>
    <ligand>
        <name>GTP</name>
        <dbReference type="ChEBI" id="CHEBI:37565"/>
    </ligand>
</feature>
<evidence type="ECO:0000256" key="8">
    <source>
        <dbReference type="ARBA" id="ARBA00048027"/>
    </source>
</evidence>
<feature type="domain" description="SRP54-type proteins GTP-binding" evidence="12">
    <location>
        <begin position="348"/>
        <end position="549"/>
    </location>
</feature>
<comment type="caution">
    <text evidence="14">The sequence shown here is derived from an EMBL/GenBank/DDBJ whole genome shotgun (WGS) entry which is preliminary data.</text>
</comment>
<dbReference type="Proteomes" id="UP000051992">
    <property type="component" value="Unassembled WGS sequence"/>
</dbReference>
<evidence type="ECO:0000256" key="6">
    <source>
        <dbReference type="ARBA" id="ARBA00023136"/>
    </source>
</evidence>
<feature type="binding site" evidence="9">
    <location>
        <begin position="501"/>
        <end position="504"/>
    </location>
    <ligand>
        <name>GTP</name>
        <dbReference type="ChEBI" id="CHEBI:37565"/>
    </ligand>
</feature>
<evidence type="ECO:0000256" key="9">
    <source>
        <dbReference type="HAMAP-Rule" id="MF_00920"/>
    </source>
</evidence>
<evidence type="ECO:0000256" key="5">
    <source>
        <dbReference type="ARBA" id="ARBA00023134"/>
    </source>
</evidence>
<gene>
    <name evidence="9" type="primary">ftsY</name>
    <name evidence="14" type="ORF">IV50_GL001089</name>
</gene>
<comment type="subunit">
    <text evidence="9">Part of the signal recognition particle protein translocation system, which is composed of SRP and FtsY.</text>
</comment>